<proteinExistence type="predicted"/>
<gene>
    <name evidence="1" type="ORF">SCHPADRAFT_725832</name>
</gene>
<sequence>MCAWRMLSVVGKMIRRLSRMISYSSNGSELHDALTHKPLPSPLSASALQIASTSALCLPIHEEKATNKMAQTNRCRRAQVVKEGVFRKNPTLDEGKNRRERWSWWWLRRNVERQRHHHNAARFAMAMSSSSFDATAMRLAHRNPSIGLTPCLVHIEKGRCFGSESESASTISGSEATSTAVIWRLFCCVVNQPTQTVASTIVDRV</sequence>
<name>A0A0H2R119_9AGAM</name>
<dbReference type="AlphaFoldDB" id="A0A0H2R119"/>
<organism evidence="1 2">
    <name type="scientific">Schizopora paradoxa</name>
    <dbReference type="NCBI Taxonomy" id="27342"/>
    <lineage>
        <taxon>Eukaryota</taxon>
        <taxon>Fungi</taxon>
        <taxon>Dikarya</taxon>
        <taxon>Basidiomycota</taxon>
        <taxon>Agaricomycotina</taxon>
        <taxon>Agaricomycetes</taxon>
        <taxon>Hymenochaetales</taxon>
        <taxon>Schizoporaceae</taxon>
        <taxon>Schizopora</taxon>
    </lineage>
</organism>
<dbReference type="Proteomes" id="UP000053477">
    <property type="component" value="Unassembled WGS sequence"/>
</dbReference>
<evidence type="ECO:0000313" key="1">
    <source>
        <dbReference type="EMBL" id="KLO05465.1"/>
    </source>
</evidence>
<reference evidence="1 2" key="1">
    <citation type="submission" date="2015-04" db="EMBL/GenBank/DDBJ databases">
        <title>Complete genome sequence of Schizopora paradoxa KUC8140, a cosmopolitan wood degrader in East Asia.</title>
        <authorList>
            <consortium name="DOE Joint Genome Institute"/>
            <person name="Min B."/>
            <person name="Park H."/>
            <person name="Jang Y."/>
            <person name="Kim J.-J."/>
            <person name="Kim K.H."/>
            <person name="Pangilinan J."/>
            <person name="Lipzen A."/>
            <person name="Riley R."/>
            <person name="Grigoriev I.V."/>
            <person name="Spatafora J.W."/>
            <person name="Choi I.-G."/>
        </authorList>
    </citation>
    <scope>NUCLEOTIDE SEQUENCE [LARGE SCALE GENOMIC DNA]</scope>
    <source>
        <strain evidence="1 2">KUC8140</strain>
    </source>
</reference>
<keyword evidence="2" id="KW-1185">Reference proteome</keyword>
<dbReference type="EMBL" id="KQ086305">
    <property type="protein sequence ID" value="KLO05465.1"/>
    <property type="molecule type" value="Genomic_DNA"/>
</dbReference>
<accession>A0A0H2R119</accession>
<dbReference type="InParanoid" id="A0A0H2R119"/>
<protein>
    <submittedName>
        <fullName evidence="1">Uncharacterized protein</fullName>
    </submittedName>
</protein>
<evidence type="ECO:0000313" key="2">
    <source>
        <dbReference type="Proteomes" id="UP000053477"/>
    </source>
</evidence>